<keyword evidence="3" id="KW-0540">Nuclease</keyword>
<dbReference type="SUPFAM" id="SSF143011">
    <property type="entry name" value="RelE-like"/>
    <property type="match status" value="1"/>
</dbReference>
<dbReference type="GO" id="GO:0004519">
    <property type="term" value="F:endonuclease activity"/>
    <property type="evidence" value="ECO:0007669"/>
    <property type="project" value="UniProtKB-KW"/>
</dbReference>
<dbReference type="OrthoDB" id="9801102at2"/>
<evidence type="ECO:0000256" key="4">
    <source>
        <dbReference type="ARBA" id="ARBA00022759"/>
    </source>
</evidence>
<evidence type="ECO:0000256" key="2">
    <source>
        <dbReference type="ARBA" id="ARBA00022649"/>
    </source>
</evidence>
<name>A0A3M9N318_9BACT</name>
<organism evidence="7 8">
    <name type="scientific">Hanamia caeni</name>
    <dbReference type="NCBI Taxonomy" id="2294116"/>
    <lineage>
        <taxon>Bacteria</taxon>
        <taxon>Pseudomonadati</taxon>
        <taxon>Bacteroidota</taxon>
        <taxon>Chitinophagia</taxon>
        <taxon>Chitinophagales</taxon>
        <taxon>Chitinophagaceae</taxon>
        <taxon>Hanamia</taxon>
    </lineage>
</organism>
<evidence type="ECO:0000313" key="8">
    <source>
        <dbReference type="Proteomes" id="UP000267223"/>
    </source>
</evidence>
<dbReference type="Pfam" id="PF06769">
    <property type="entry name" value="YoeB_toxin"/>
    <property type="match status" value="1"/>
</dbReference>
<evidence type="ECO:0000256" key="1">
    <source>
        <dbReference type="ARBA" id="ARBA00008172"/>
    </source>
</evidence>
<keyword evidence="4" id="KW-0255">Endonuclease</keyword>
<evidence type="ECO:0000256" key="3">
    <source>
        <dbReference type="ARBA" id="ARBA00022722"/>
    </source>
</evidence>
<accession>A0A3M9N318</accession>
<dbReference type="InterPro" id="IPR009614">
    <property type="entry name" value="YoeB_toxin"/>
</dbReference>
<keyword evidence="2" id="KW-1277">Toxin-antitoxin system</keyword>
<dbReference type="InterPro" id="IPR035093">
    <property type="entry name" value="RelE/ParE_toxin_dom_sf"/>
</dbReference>
<dbReference type="NCBIfam" id="TIGR02116">
    <property type="entry name" value="toxin_Txe_YoeB"/>
    <property type="match status" value="1"/>
</dbReference>
<dbReference type="PANTHER" id="PTHR38039:SF1">
    <property type="entry name" value="TOXIN YOEB"/>
    <property type="match status" value="1"/>
</dbReference>
<dbReference type="AlphaFoldDB" id="A0A3M9N318"/>
<reference evidence="7 8" key="1">
    <citation type="submission" date="2018-11" db="EMBL/GenBank/DDBJ databases">
        <title>Draft genome sequence of Ferruginibacter sp. BO-59.</title>
        <authorList>
            <person name="Im W.T."/>
        </authorList>
    </citation>
    <scope>NUCLEOTIDE SEQUENCE [LARGE SCALE GENOMIC DNA]</scope>
    <source>
        <strain evidence="7 8">BO-59</strain>
    </source>
</reference>
<dbReference type="EMBL" id="RJJR01000026">
    <property type="protein sequence ID" value="RNI32200.1"/>
    <property type="molecule type" value="Genomic_DNA"/>
</dbReference>
<protein>
    <recommendedName>
        <fullName evidence="6">Putative mRNA interferase YoeB</fullName>
    </recommendedName>
</protein>
<proteinExistence type="inferred from homology"/>
<gene>
    <name evidence="7" type="ORF">EFY79_20415</name>
</gene>
<keyword evidence="8" id="KW-1185">Reference proteome</keyword>
<dbReference type="GO" id="GO:0016787">
    <property type="term" value="F:hydrolase activity"/>
    <property type="evidence" value="ECO:0007669"/>
    <property type="project" value="UniProtKB-KW"/>
</dbReference>
<comment type="similarity">
    <text evidence="1">Belongs to the YoeB family.</text>
</comment>
<dbReference type="GO" id="GO:0045892">
    <property type="term" value="P:negative regulation of DNA-templated transcription"/>
    <property type="evidence" value="ECO:0007669"/>
    <property type="project" value="TreeGrafter"/>
</dbReference>
<dbReference type="RefSeq" id="WP_123122616.1">
    <property type="nucleotide sequence ID" value="NZ_RJJR01000026.1"/>
</dbReference>
<evidence type="ECO:0000256" key="6">
    <source>
        <dbReference type="ARBA" id="ARBA00030388"/>
    </source>
</evidence>
<dbReference type="Gene3D" id="3.30.2310.20">
    <property type="entry name" value="RelE-like"/>
    <property type="match status" value="1"/>
</dbReference>
<dbReference type="Proteomes" id="UP000267223">
    <property type="component" value="Unassembled WGS sequence"/>
</dbReference>
<sequence>MKYDIEFSLEAKQDIERLKKSGDKKLLKKLYAILTELKEHPKTGTGKPELLKYYKTQTWSRRLSEKHRVVYRIYDETVTVLILTSWGHYDDK</sequence>
<evidence type="ECO:0000313" key="7">
    <source>
        <dbReference type="EMBL" id="RNI32200.1"/>
    </source>
</evidence>
<evidence type="ECO:0000256" key="5">
    <source>
        <dbReference type="ARBA" id="ARBA00022801"/>
    </source>
</evidence>
<keyword evidence="5" id="KW-0378">Hydrolase</keyword>
<dbReference type="PANTHER" id="PTHR38039">
    <property type="entry name" value="TOXIN YOEB"/>
    <property type="match status" value="1"/>
</dbReference>
<dbReference type="GO" id="GO:0006401">
    <property type="term" value="P:RNA catabolic process"/>
    <property type="evidence" value="ECO:0007669"/>
    <property type="project" value="InterPro"/>
</dbReference>
<comment type="caution">
    <text evidence="7">The sequence shown here is derived from an EMBL/GenBank/DDBJ whole genome shotgun (WGS) entry which is preliminary data.</text>
</comment>